<evidence type="ECO:0000313" key="1">
    <source>
        <dbReference type="EMBL" id="PPR05063.1"/>
    </source>
</evidence>
<proteinExistence type="predicted"/>
<dbReference type="EMBL" id="NHTK01000854">
    <property type="protein sequence ID" value="PPR05063.1"/>
    <property type="molecule type" value="Genomic_DNA"/>
</dbReference>
<sequence>MWDTIGTAEALKWAEDHFSQLRNVMWKVKLFCYEYLTLLTSPLYQDEIREGARLVKFENTQSSAIEILAGLPGWYYCDKSVFDLQRNSRIAPLVFSELLDRIQYAQLERQAILDERIQLLTSPNPKLESTLIHSLRDVDERLTNYIHQLVEFGTPPEGVDVNPQSIAYQFVLDITLYSQKFVHAIESALSQLPSLPSSTLRKAELKKTLRVSISDYTNAYISLHTFGAPPPGSPPFIPTLKLSRQDRLKLETPIKAKQLQLLWKL</sequence>
<dbReference type="InParanoid" id="A0A409YPX6"/>
<evidence type="ECO:0000313" key="2">
    <source>
        <dbReference type="Proteomes" id="UP000284842"/>
    </source>
</evidence>
<comment type="caution">
    <text evidence="1">The sequence shown here is derived from an EMBL/GenBank/DDBJ whole genome shotgun (WGS) entry which is preliminary data.</text>
</comment>
<keyword evidence="2" id="KW-1185">Reference proteome</keyword>
<accession>A0A409YPX6</accession>
<name>A0A409YPX6_9AGAR</name>
<dbReference type="Proteomes" id="UP000284842">
    <property type="component" value="Unassembled WGS sequence"/>
</dbReference>
<reference evidence="1 2" key="1">
    <citation type="journal article" date="2018" name="Evol. Lett.">
        <title>Horizontal gene cluster transfer increased hallucinogenic mushroom diversity.</title>
        <authorList>
            <person name="Reynolds H.T."/>
            <person name="Vijayakumar V."/>
            <person name="Gluck-Thaler E."/>
            <person name="Korotkin H.B."/>
            <person name="Matheny P.B."/>
            <person name="Slot J.C."/>
        </authorList>
    </citation>
    <scope>NUCLEOTIDE SEQUENCE [LARGE SCALE GENOMIC DNA]</scope>
    <source>
        <strain evidence="1 2">2629</strain>
    </source>
</reference>
<organism evidence="1 2">
    <name type="scientific">Panaeolus cyanescens</name>
    <dbReference type="NCBI Taxonomy" id="181874"/>
    <lineage>
        <taxon>Eukaryota</taxon>
        <taxon>Fungi</taxon>
        <taxon>Dikarya</taxon>
        <taxon>Basidiomycota</taxon>
        <taxon>Agaricomycotina</taxon>
        <taxon>Agaricomycetes</taxon>
        <taxon>Agaricomycetidae</taxon>
        <taxon>Agaricales</taxon>
        <taxon>Agaricineae</taxon>
        <taxon>Galeropsidaceae</taxon>
        <taxon>Panaeolus</taxon>
    </lineage>
</organism>
<dbReference type="OrthoDB" id="3122428at2759"/>
<protein>
    <submittedName>
        <fullName evidence="1">Uncharacterized protein</fullName>
    </submittedName>
</protein>
<gene>
    <name evidence="1" type="ORF">CVT24_010269</name>
</gene>
<dbReference type="AlphaFoldDB" id="A0A409YPX6"/>